<dbReference type="Pfam" id="PF21138">
    <property type="entry name" value="SMUBP-2_HCS1_1B"/>
    <property type="match status" value="1"/>
</dbReference>
<dbReference type="EMBL" id="QVQW01000052">
    <property type="protein sequence ID" value="RKU42742.1"/>
    <property type="molecule type" value="Genomic_DNA"/>
</dbReference>
<keyword evidence="5" id="KW-0539">Nucleus</keyword>
<dbReference type="GO" id="GO:0003723">
    <property type="term" value="F:RNA binding"/>
    <property type="evidence" value="ECO:0007669"/>
    <property type="project" value="InterPro"/>
</dbReference>
<evidence type="ECO:0000259" key="6">
    <source>
        <dbReference type="Pfam" id="PF21138"/>
    </source>
</evidence>
<protein>
    <recommendedName>
        <fullName evidence="3">DNA helicase</fullName>
        <ecNumber evidence="3">3.6.4.12</ecNumber>
    </recommendedName>
</protein>
<comment type="subcellular location">
    <subcellularLocation>
        <location evidence="2">Cytoplasm</location>
    </subcellularLocation>
    <subcellularLocation>
        <location evidence="1">Nucleus</location>
    </subcellularLocation>
</comment>
<evidence type="ECO:0000256" key="5">
    <source>
        <dbReference type="ARBA" id="ARBA00023242"/>
    </source>
</evidence>
<dbReference type="PANTHER" id="PTHR43788">
    <property type="entry name" value="DNA2/NAM7 HELICASE FAMILY MEMBER"/>
    <property type="match status" value="1"/>
</dbReference>
<evidence type="ECO:0000256" key="2">
    <source>
        <dbReference type="ARBA" id="ARBA00004496"/>
    </source>
</evidence>
<dbReference type="GO" id="GO:0005737">
    <property type="term" value="C:cytoplasm"/>
    <property type="evidence" value="ECO:0007669"/>
    <property type="project" value="UniProtKB-SubCell"/>
</dbReference>
<accession>A0A420Y4D4</accession>
<dbReference type="Gene3D" id="2.40.30.270">
    <property type="match status" value="1"/>
</dbReference>
<dbReference type="Proteomes" id="UP000275385">
    <property type="component" value="Unassembled WGS sequence"/>
</dbReference>
<evidence type="ECO:0000256" key="1">
    <source>
        <dbReference type="ARBA" id="ARBA00004123"/>
    </source>
</evidence>
<keyword evidence="4" id="KW-0963">Cytoplasm</keyword>
<dbReference type="AlphaFoldDB" id="A0A420Y4D4"/>
<reference evidence="7 8" key="1">
    <citation type="submission" date="2018-08" db="EMBL/GenBank/DDBJ databases">
        <title>Draft genome of the lignicolous fungus Coniochaeta pulveracea.</title>
        <authorList>
            <person name="Borstlap C.J."/>
            <person name="De Witt R.N."/>
            <person name="Botha A."/>
            <person name="Volschenk H."/>
        </authorList>
    </citation>
    <scope>NUCLEOTIDE SEQUENCE [LARGE SCALE GENOMIC DNA]</scope>
    <source>
        <strain evidence="7 8">CAB683</strain>
    </source>
</reference>
<dbReference type="OrthoDB" id="6513042at2759"/>
<evidence type="ECO:0000256" key="4">
    <source>
        <dbReference type="ARBA" id="ARBA00022490"/>
    </source>
</evidence>
<sequence length="262" mass="27935">MICKGLPSLRAQGIRHHNSLLTMPVSTADFARQQLELLAAEQAAEAAETATAAAQHSPAALQRAGAALTNLTIGSTRTGFGGRTVVELVPDTATSSTGELPAEHGIRTGDVVLVSELAAGGAKKREVKEMEKKGVRGVVTRVGKGSVSVAVDEEKEDAVDGLKGRVWIVRLADEVTYKRMKFTMEKLEKMSESEQSIFIRVLFGLSSPSPVPADLTTDPEVGKIDWVDPTLNDSQKDAIRFALASREVALIHGPPGVRIPSF</sequence>
<evidence type="ECO:0000313" key="8">
    <source>
        <dbReference type="Proteomes" id="UP000275385"/>
    </source>
</evidence>
<dbReference type="GO" id="GO:0043139">
    <property type="term" value="F:5'-3' DNA helicase activity"/>
    <property type="evidence" value="ECO:0007669"/>
    <property type="project" value="TreeGrafter"/>
</dbReference>
<gene>
    <name evidence="7" type="ORF">DL546_009920</name>
</gene>
<dbReference type="PANTHER" id="PTHR43788:SF8">
    <property type="entry name" value="DNA-BINDING PROTEIN SMUBP-2"/>
    <property type="match status" value="1"/>
</dbReference>
<dbReference type="EC" id="3.6.4.12" evidence="3"/>
<comment type="caution">
    <text evidence="7">The sequence shown here is derived from an EMBL/GenBank/DDBJ whole genome shotgun (WGS) entry which is preliminary data.</text>
</comment>
<evidence type="ECO:0000313" key="7">
    <source>
        <dbReference type="EMBL" id="RKU42742.1"/>
    </source>
</evidence>
<name>A0A420Y4D4_9PEZI</name>
<dbReference type="InterPro" id="IPR050534">
    <property type="entry name" value="Coronavir_polyprotein_1ab"/>
</dbReference>
<feature type="domain" description="Helicase SMUBP-2/HCS1 1B" evidence="6">
    <location>
        <begin position="33"/>
        <end position="157"/>
    </location>
</feature>
<proteinExistence type="predicted"/>
<dbReference type="InterPro" id="IPR048761">
    <property type="entry name" value="SMUBP-2_HCS1_1B"/>
</dbReference>
<evidence type="ECO:0000256" key="3">
    <source>
        <dbReference type="ARBA" id="ARBA00012551"/>
    </source>
</evidence>
<organism evidence="7 8">
    <name type="scientific">Coniochaeta pulveracea</name>
    <dbReference type="NCBI Taxonomy" id="177199"/>
    <lineage>
        <taxon>Eukaryota</taxon>
        <taxon>Fungi</taxon>
        <taxon>Dikarya</taxon>
        <taxon>Ascomycota</taxon>
        <taxon>Pezizomycotina</taxon>
        <taxon>Sordariomycetes</taxon>
        <taxon>Sordariomycetidae</taxon>
        <taxon>Coniochaetales</taxon>
        <taxon>Coniochaetaceae</taxon>
        <taxon>Coniochaeta</taxon>
    </lineage>
</organism>
<keyword evidence="8" id="KW-1185">Reference proteome</keyword>
<dbReference type="GO" id="GO:0005634">
    <property type="term" value="C:nucleus"/>
    <property type="evidence" value="ECO:0007669"/>
    <property type="project" value="UniProtKB-SubCell"/>
</dbReference>